<name>A0ACD3AXS4_9AGAR</name>
<protein>
    <submittedName>
        <fullName evidence="1">Uncharacterized protein</fullName>
    </submittedName>
</protein>
<reference evidence="1 2" key="1">
    <citation type="journal article" date="2019" name="Nat. Ecol. Evol.">
        <title>Megaphylogeny resolves global patterns of mushroom evolution.</title>
        <authorList>
            <person name="Varga T."/>
            <person name="Krizsan K."/>
            <person name="Foldi C."/>
            <person name="Dima B."/>
            <person name="Sanchez-Garcia M."/>
            <person name="Sanchez-Ramirez S."/>
            <person name="Szollosi G.J."/>
            <person name="Szarkandi J.G."/>
            <person name="Papp V."/>
            <person name="Albert L."/>
            <person name="Andreopoulos W."/>
            <person name="Angelini C."/>
            <person name="Antonin V."/>
            <person name="Barry K.W."/>
            <person name="Bougher N.L."/>
            <person name="Buchanan P."/>
            <person name="Buyck B."/>
            <person name="Bense V."/>
            <person name="Catcheside P."/>
            <person name="Chovatia M."/>
            <person name="Cooper J."/>
            <person name="Damon W."/>
            <person name="Desjardin D."/>
            <person name="Finy P."/>
            <person name="Geml J."/>
            <person name="Haridas S."/>
            <person name="Hughes K."/>
            <person name="Justo A."/>
            <person name="Karasinski D."/>
            <person name="Kautmanova I."/>
            <person name="Kiss B."/>
            <person name="Kocsube S."/>
            <person name="Kotiranta H."/>
            <person name="LaButti K.M."/>
            <person name="Lechner B.E."/>
            <person name="Liimatainen K."/>
            <person name="Lipzen A."/>
            <person name="Lukacs Z."/>
            <person name="Mihaltcheva S."/>
            <person name="Morgado L.N."/>
            <person name="Niskanen T."/>
            <person name="Noordeloos M.E."/>
            <person name="Ohm R.A."/>
            <person name="Ortiz-Santana B."/>
            <person name="Ovrebo C."/>
            <person name="Racz N."/>
            <person name="Riley R."/>
            <person name="Savchenko A."/>
            <person name="Shiryaev A."/>
            <person name="Soop K."/>
            <person name="Spirin V."/>
            <person name="Szebenyi C."/>
            <person name="Tomsovsky M."/>
            <person name="Tulloss R.E."/>
            <person name="Uehling J."/>
            <person name="Grigoriev I.V."/>
            <person name="Vagvolgyi C."/>
            <person name="Papp T."/>
            <person name="Martin F.M."/>
            <person name="Miettinen O."/>
            <person name="Hibbett D.S."/>
            <person name="Nagy L.G."/>
        </authorList>
    </citation>
    <scope>NUCLEOTIDE SEQUENCE [LARGE SCALE GENOMIC DNA]</scope>
    <source>
        <strain evidence="1 2">NL-1719</strain>
    </source>
</reference>
<sequence>MAPIIEQTPQVRPQATAHHHTRTSSLFSSFRSKPSAPSDPPAGAQRGGPTGMHSAPQPTSHAQAPPPQSSSPTQQQPVQPEELAQPQPSQGPPQPQQRAGQPPQTPPAGSGPPAPIPLAQLHPEIRSVVQLTAAHAHKIYFSGPLIRRIERQTDGHPPSKDEGWVEVWAQLGGTTLSVWDMKAIQEASRQGREVPPTYVNVTDAFVQVLGSVTIPATETTPAQRYTNVLTLNTAGSNLLLFACPSPAALISWAAALRLSAWEKSRLEEIYTAHLIRITLNAPATPTTLIRGKMEGWVRIRIAGQTDWKRVWMSVCAGNDNAVRMDSNTSHASLTGGAPAPAQSMPKKRRISSYFSREPEPGPPGGPAKPEIIMYNGPKPKDKKKPVLTMKSVTQTFAVYPERPELISRSTLIKVEGFFGDEETAGALKLKEGWLLLMPDLDGGLGQSAEMLKWIIALHDAFELYGRPDSWTWDPRDPASLMFGYPVGPHKDLLFLDRELAETHDPRDERTSSIRSRLLNILLERMRAGAVGPLTASPTTPDPDNQPAPATGNTTNGPQLPPLSFGNTTTPNPPDKPLTPITERSSIHTNIRGGSGDALQSPRGSIAQNGPPPVLEEPPTVLNRLVSSSPTPADSDFARPQQSSQVLNQQPTRSPQPTSPTLQPIRLVQPVETQTPPAALPVRNPARTSSGSNSQLGVNASGSPTQTTHSPTLQSPLSPVGPLKNPYSAEPSPTHTASSPAVSRGNTYALDTAPSSSFGASTQAVQPSTPPSGLQGQPPRRPPSDDPHALLNEPGALYYMQFEGLGPIQPRSGPPPENQEDSTSGSDSSSPRPDHPSTVIGTAKLGNGQNGTFVSTSPGLKQGSPMGYSIPGTNVMPTPATSDYQHHSTPAPAASPSINSIGSSSSVDRLNPVRPGLNPLGQGLGRKPSGARAPPTRTLTIDGSSYAPHPQHPPIPDESAMENALQQQHQQNSRSPSPSNLPYTATEDANLDALAALTYLDVNDPEEASSHVERGEPQIAAPQPQASANLSMPPPPPIPGESPVGQVQSLQQQQQYKSSFAPSKQAAERKAKAQAQQAAHHAAVHKPGRTGGRRKNKAAGGAWESSDEEEEEEDDEDDDEADSDTPAPAVRPPGHLPTPPPNASAGSSRFASPNLQAVDGPGYSHPRPPRTLPQPPGARPHGEFEDHRRPSEQDGPRRTYYDEGPQFRTQAEVPQPGAARQNVWSQALESGGRSSGHLPGESQSMSSGGRDTFVQLESSEAMTKAFTPHGLLSAGIQDKQDRSAKRQEELARETGASLINVPNKPPPPQTGLLGAITAHERDRKREGGVGAALTEREREKRLAEERQRRFDDHQRQQLDQMQQTGSMYGAPFGYPMMNPMMMNPMMNPMMTGPGMVGMNPMMMGGGGGGMNPMMTGMMSMNPHLIAQQAAAQAYQQAMMTALSVAGSQVGGGDAGNAAGGANQAAMAGGANGMGMGFDPRMSMMSMSMMGMPQMSPQMSPMGQQMTGMSMFDPRLGPGGMGDGMGMGGGGGGGVPGGLQPPGPVGGPYSTGNNSPRRGSPLAQSAEAGRNISPRPISPKP</sequence>
<proteinExistence type="predicted"/>
<accession>A0ACD3AXS4</accession>
<evidence type="ECO:0000313" key="1">
    <source>
        <dbReference type="EMBL" id="TFK70340.1"/>
    </source>
</evidence>
<dbReference type="Proteomes" id="UP000308600">
    <property type="component" value="Unassembled WGS sequence"/>
</dbReference>
<organism evidence="1 2">
    <name type="scientific">Pluteus cervinus</name>
    <dbReference type="NCBI Taxonomy" id="181527"/>
    <lineage>
        <taxon>Eukaryota</taxon>
        <taxon>Fungi</taxon>
        <taxon>Dikarya</taxon>
        <taxon>Basidiomycota</taxon>
        <taxon>Agaricomycotina</taxon>
        <taxon>Agaricomycetes</taxon>
        <taxon>Agaricomycetidae</taxon>
        <taxon>Agaricales</taxon>
        <taxon>Pluteineae</taxon>
        <taxon>Pluteaceae</taxon>
        <taxon>Pluteus</taxon>
    </lineage>
</organism>
<gene>
    <name evidence="1" type="ORF">BDN72DRAFT_877898</name>
</gene>
<dbReference type="EMBL" id="ML208315">
    <property type="protein sequence ID" value="TFK70340.1"/>
    <property type="molecule type" value="Genomic_DNA"/>
</dbReference>
<evidence type="ECO:0000313" key="2">
    <source>
        <dbReference type="Proteomes" id="UP000308600"/>
    </source>
</evidence>
<keyword evidence="2" id="KW-1185">Reference proteome</keyword>